<dbReference type="PROSITE" id="PS50126">
    <property type="entry name" value="S1"/>
    <property type="match status" value="3"/>
</dbReference>
<keyword evidence="7" id="KW-1185">Reference proteome</keyword>
<dbReference type="GO" id="GO:0022627">
    <property type="term" value="C:cytosolic small ribosomal subunit"/>
    <property type="evidence" value="ECO:0007669"/>
    <property type="project" value="TreeGrafter"/>
</dbReference>
<dbReference type="AlphaFoldDB" id="A0AA35TEN9"/>
<dbReference type="Proteomes" id="UP001174909">
    <property type="component" value="Unassembled WGS sequence"/>
</dbReference>
<dbReference type="InterPro" id="IPR035104">
    <property type="entry name" value="Ribosomal_protein_S1-like"/>
</dbReference>
<keyword evidence="2 6" id="KW-0689">Ribosomal protein</keyword>
<keyword evidence="3" id="KW-0687">Ribonucleoprotein</keyword>
<evidence type="ECO:0000256" key="1">
    <source>
        <dbReference type="ARBA" id="ARBA00006767"/>
    </source>
</evidence>
<gene>
    <name evidence="6" type="ORF">GBAR_LOCUS25533</name>
</gene>
<dbReference type="Pfam" id="PF00575">
    <property type="entry name" value="S1"/>
    <property type="match status" value="3"/>
</dbReference>
<dbReference type="SUPFAM" id="SSF50249">
    <property type="entry name" value="Nucleic acid-binding proteins"/>
    <property type="match status" value="3"/>
</dbReference>
<dbReference type="GO" id="GO:0003735">
    <property type="term" value="F:structural constituent of ribosome"/>
    <property type="evidence" value="ECO:0007669"/>
    <property type="project" value="TreeGrafter"/>
</dbReference>
<dbReference type="Gene3D" id="2.40.50.140">
    <property type="entry name" value="Nucleic acid-binding proteins"/>
    <property type="match status" value="3"/>
</dbReference>
<dbReference type="InterPro" id="IPR012340">
    <property type="entry name" value="NA-bd_OB-fold"/>
</dbReference>
<dbReference type="InterPro" id="IPR050437">
    <property type="entry name" value="Ribos_protein_bS1-like"/>
</dbReference>
<evidence type="ECO:0000313" key="6">
    <source>
        <dbReference type="EMBL" id="CAI8046203.1"/>
    </source>
</evidence>
<dbReference type="GO" id="GO:0003729">
    <property type="term" value="F:mRNA binding"/>
    <property type="evidence" value="ECO:0007669"/>
    <property type="project" value="TreeGrafter"/>
</dbReference>
<dbReference type="PRINTS" id="PR00681">
    <property type="entry name" value="RIBOSOMALS1"/>
</dbReference>
<dbReference type="CDD" id="cd04465">
    <property type="entry name" value="S1_RPS1_repeat_ec2_hs2"/>
    <property type="match status" value="1"/>
</dbReference>
<feature type="domain" description="S1 motif" evidence="5">
    <location>
        <begin position="98"/>
        <end position="166"/>
    </location>
</feature>
<dbReference type="GO" id="GO:0006412">
    <property type="term" value="P:translation"/>
    <property type="evidence" value="ECO:0007669"/>
    <property type="project" value="TreeGrafter"/>
</dbReference>
<dbReference type="FunFam" id="2.40.50.140:FF:000051">
    <property type="entry name" value="RNA-binding transcriptional accessory protein"/>
    <property type="match status" value="1"/>
</dbReference>
<evidence type="ECO:0000313" key="7">
    <source>
        <dbReference type="Proteomes" id="UP001174909"/>
    </source>
</evidence>
<evidence type="ECO:0000256" key="3">
    <source>
        <dbReference type="ARBA" id="ARBA00023274"/>
    </source>
</evidence>
<dbReference type="EMBL" id="CASHTH010003540">
    <property type="protein sequence ID" value="CAI8046203.1"/>
    <property type="molecule type" value="Genomic_DNA"/>
</dbReference>
<reference evidence="6" key="1">
    <citation type="submission" date="2023-03" db="EMBL/GenBank/DDBJ databases">
        <authorList>
            <person name="Steffen K."/>
            <person name="Cardenas P."/>
        </authorList>
    </citation>
    <scope>NUCLEOTIDE SEQUENCE</scope>
</reference>
<dbReference type="PANTHER" id="PTHR10724:SF7">
    <property type="entry name" value="SMALL RIBOSOMAL SUBUNIT PROTEIN BS1C"/>
    <property type="match status" value="1"/>
</dbReference>
<protein>
    <submittedName>
        <fullName evidence="6">30S ribosomal protein S1</fullName>
    </submittedName>
</protein>
<sequence length="258" mass="28760">MESGDLVEGIIIEHNRGGAVVLVEGVQAFVPLSHLLPASRDQRQQAEAGGPATAALPQQYKVLEVDRRRRRAILSERLAWQSARDAQKARLLQELVEGETRSGKVSGISKFGVFVDLGGADGLIHTSELSWQPVTDAEQIVKVGEEISVLVLKVDQERQRISLSLRRLNPEPWDWVTENFQPGQIVNGTITRLTSFGAFAQIEEGIEGLIHISELSTRHIEHPKEAVHEGEVLELKVLSVDPERHRLALSRRRALEEY</sequence>
<evidence type="ECO:0000256" key="2">
    <source>
        <dbReference type="ARBA" id="ARBA00022980"/>
    </source>
</evidence>
<accession>A0AA35TEN9</accession>
<comment type="caution">
    <text evidence="6">The sequence shown here is derived from an EMBL/GenBank/DDBJ whole genome shotgun (WGS) entry which is preliminary data.</text>
</comment>
<comment type="similarity">
    <text evidence="1">Belongs to the bacterial ribosomal protein bS1 family.</text>
</comment>
<dbReference type="PANTHER" id="PTHR10724">
    <property type="entry name" value="30S RIBOSOMAL PROTEIN S1"/>
    <property type="match status" value="1"/>
</dbReference>
<dbReference type="FunFam" id="2.40.50.140:FF:000103">
    <property type="entry name" value="protein RRP5 homolog"/>
    <property type="match status" value="1"/>
</dbReference>
<feature type="domain" description="S1 motif" evidence="5">
    <location>
        <begin position="4"/>
        <end position="77"/>
    </location>
</feature>
<dbReference type="SMART" id="SM00316">
    <property type="entry name" value="S1"/>
    <property type="match status" value="3"/>
</dbReference>
<dbReference type="CDD" id="cd05688">
    <property type="entry name" value="S1_RPS1_repeat_ec3"/>
    <property type="match status" value="1"/>
</dbReference>
<name>A0AA35TEN9_GEOBA</name>
<evidence type="ECO:0000259" key="5">
    <source>
        <dbReference type="PROSITE" id="PS50126"/>
    </source>
</evidence>
<dbReference type="InterPro" id="IPR003029">
    <property type="entry name" value="S1_domain"/>
</dbReference>
<comment type="function">
    <text evidence="4">Associates with the EF-Tu.GDP complex and induces the exchange of GDP to GTP. It remains bound to the aminoacyl-tRNA.EF-Tu.GTP complex up to the GTP hydrolysis stage on the ribosome.</text>
</comment>
<evidence type="ECO:0000256" key="4">
    <source>
        <dbReference type="ARBA" id="ARBA00025453"/>
    </source>
</evidence>
<feature type="domain" description="S1 motif" evidence="5">
    <location>
        <begin position="183"/>
        <end position="252"/>
    </location>
</feature>
<proteinExistence type="inferred from homology"/>
<organism evidence="6 7">
    <name type="scientific">Geodia barretti</name>
    <name type="common">Barrett's horny sponge</name>
    <dbReference type="NCBI Taxonomy" id="519541"/>
    <lineage>
        <taxon>Eukaryota</taxon>
        <taxon>Metazoa</taxon>
        <taxon>Porifera</taxon>
        <taxon>Demospongiae</taxon>
        <taxon>Heteroscleromorpha</taxon>
        <taxon>Tetractinellida</taxon>
        <taxon>Astrophorina</taxon>
        <taxon>Geodiidae</taxon>
        <taxon>Geodia</taxon>
    </lineage>
</organism>